<dbReference type="InterPro" id="IPR006620">
    <property type="entry name" value="Pro_4_hyd_alph"/>
</dbReference>
<evidence type="ECO:0000256" key="14">
    <source>
        <dbReference type="ARBA" id="ARBA00022989"/>
    </source>
</evidence>
<evidence type="ECO:0000256" key="1">
    <source>
        <dbReference type="ARBA" id="ARBA00001961"/>
    </source>
</evidence>
<feature type="region of interest" description="Disordered" evidence="23">
    <location>
        <begin position="1731"/>
        <end position="1792"/>
    </location>
</feature>
<feature type="domain" description="H15" evidence="25">
    <location>
        <begin position="1672"/>
        <end position="1741"/>
    </location>
</feature>
<sequence length="2121" mass="230110">MSIAALCPEIVIQKNDSPRSIVHRTSIGKQTAPTAERYDATWMKQAHSHRRHKYKDLASFVVNGSLLGPQRPSVLSDFQWSFVLSWRSESGTRPICFSTLCPSNPSLEMVYINLLKLAALFAYDLKAISYKPIPGSSPPTNSANVSTVSPRFVLANDGSAPFLQPAAPVADASPSSVSTVQRRSWRGPLKRTSFLVNEDGTAETVDDASTTAAQDTVQGNCTVEPYDPPPILNQEFPPYDQTSSNVYRYRQQQSVNLGSWFVHESWMTQSLFTCASGPKVAEIDIATGWGSPANARAVLERHWDTFITQSDFYYLSSIGINTVRLPIGYWSLGPNYVQGTPFEAVSDVYTNAWPRVLRAVNQAGNAGIGVLVDLHGAPGSQNGQPHSGISDGQTNLFSVPANVDKAIAVLTFLTQTFALVNNVVGIQILNEPAYGPGLEDFYTKAISAVRNVSEAAQKLPLYMHDGFDIDRFSSFLSSRTDFVVQDHHSYFVFTPSDNEESGTDHTADVEGAISQSLVQASTKIHRNLVVDEYSCALSPDSLKNEQDAEKVRQTFCTDQMKVYSNATAGWSFWAYKKEDCEADAGWCFTASVGKSLPKTFFSYGKPTTAEEASTLAEDARNLLIPISADVLDLVQKLTGSLLRRRSAFYGTSFYGLFRAGAHHRFEAIHERTDDSSPGSSSRPDPDAMKNSTARGYTDGFTTAKIFASCNSSRLGFTGQFVADAIKVAGPLLIAEGTEKGYSAGFLRGLKHGEDAVEGKTIFDTKRCHVNLCEQREVVACIMASPSTILQQCLRVPQLLLFNPKYFWHLAALVILGDALLTGLIIRYVPYTEIDWETYMIQTKVFLQGERNYTQITGPTGPLVYPAGHVRIHKVLYDLTDAGNNVHLAQYLYGLLYLASVTLSCGIYRAAGNVPNWIVLLLPLSKRLHSIFVLRLFNDCWAVVIVQAAILAFQNGLFDFGVMLFSVALSVKMSILLYLPGILVILFKKKGLFRTVAYLATMITIQILLARPFLEVDPVAYAKSAFDLGRVFMYKWTVNWRFLDEQVFLSKRLAVTLLVGHVTALVGFGVGRWCRPDGGMVGVVVRGLRRPMYPAGLAPVTADYIATVLFTSNLIGILFARSLHYQFYSWYAQQVPFLAWRTRYPVIVNSCGRCPNLEHVSSSLTTTRALITMAKKKAVEKKTESSPAVASAVNKQVIFPELAAKSELECRTILEDQILVIDDFFSPAECKAFAKFIDSLPLELTPPKKRGEAERVNQRFSVTSADFAQRLHDLLSPHLPSFPYPTSMRRPPALDPDNPRKLHYCNSNIRVYKYGPSQYFGPHYDDSVRDLATGAKSEWTLLIYLTGVEDGVEGGETLFYKEERGKPRQVITPPLKRGTALLHRSDRVMGLFLEVLVLLTTPVIHDLHPLSGPQDHDLKRQYLALLPPQQIIELCLTFDLHIPPYIKCTIWPPDLNAAIALLQNQNTAQSSTEKPAEDVPPRETEAVMDSLKSPDPPESNPTEREATPAAEPQPPDKDVPPSTPDPSSTSGAPSNDPSATSPSAENLSTSSTATPTAASTPVQTPAPVPAPTPAPAAAASTPAPPPSVPPMPMPQPQYPYPYGHPQAAYPISPYYGQAGSAYSYPYAYATSMQAAYHQPAPAAYPPQPSVYNSMVPLSHPPQQQPPQMEGGDDLPSYEEMIVEALTGCSDPEGWAPKDLFAWMASRYPLQSNFRPSASQALQKAFKRGRFEKSSNGKYRLSASWEGGNTTRRTTRRPQTQPAQSTPAAAPVPPFTHAPLVHHHNHTPAATQPYGYPAYSQTAYASYPQAQPSTSTAPGTIAGAAAAAPVAAEKPPGIPSGLQPPATAATASAVETEHSADAYEAAQNILNAINFGDLYQLSSDGQSKTGNQAPGQNQQPLAANDHSTNNGVEHLLSHVQAMLANGTASQGAPPGAAGATNSGMPMHALGQEQMASAQVANGGSVGDPRAELQGQLALLAAQLAEIAQLEDAAPAPAPSMVQELQQQQGVLAPVTASVPPPTMAHNYQQQSTSAPAPAPTTSSVPPPPAAAPQIPPSTPAAAQPAMFIHAPAPVAPSAAPNVSDVSQGMSDSDLAAELEAEMPIQLEEEEESDDDDDDMEEII</sequence>
<dbReference type="GO" id="GO:0006334">
    <property type="term" value="P:nucleosome assembly"/>
    <property type="evidence" value="ECO:0007669"/>
    <property type="project" value="InterPro"/>
</dbReference>
<dbReference type="GO" id="GO:0004553">
    <property type="term" value="F:hydrolase activity, hydrolyzing O-glycosyl compounds"/>
    <property type="evidence" value="ECO:0007669"/>
    <property type="project" value="InterPro"/>
</dbReference>
<evidence type="ECO:0000313" key="26">
    <source>
        <dbReference type="EMBL" id="KAF4614669.1"/>
    </source>
</evidence>
<evidence type="ECO:0000256" key="4">
    <source>
        <dbReference type="ARBA" id="ARBA00005641"/>
    </source>
</evidence>
<dbReference type="InterPro" id="IPR036388">
    <property type="entry name" value="WH-like_DNA-bd_sf"/>
</dbReference>
<feature type="compositionally biased region" description="Low complexity" evidence="23">
    <location>
        <begin position="1924"/>
        <end position="1941"/>
    </location>
</feature>
<feature type="region of interest" description="Disordered" evidence="23">
    <location>
        <begin position="1466"/>
        <end position="1591"/>
    </location>
</feature>
<dbReference type="InterPro" id="IPR007873">
    <property type="entry name" value="Glycosyltransferase_ALG3"/>
</dbReference>
<dbReference type="GO" id="GO:0003677">
    <property type="term" value="F:DNA binding"/>
    <property type="evidence" value="ECO:0007669"/>
    <property type="project" value="InterPro"/>
</dbReference>
<dbReference type="InterPro" id="IPR036390">
    <property type="entry name" value="WH_DNA-bd_sf"/>
</dbReference>
<dbReference type="SUPFAM" id="SSF51445">
    <property type="entry name" value="(Trans)glycosidases"/>
    <property type="match status" value="1"/>
</dbReference>
<comment type="similarity">
    <text evidence="22">Belongs to the glycosyltransferase ALG3 family.</text>
</comment>
<dbReference type="PROSITE" id="PS51504">
    <property type="entry name" value="H15"/>
    <property type="match status" value="1"/>
</dbReference>
<dbReference type="GO" id="GO:0005506">
    <property type="term" value="F:iron ion binding"/>
    <property type="evidence" value="ECO:0007669"/>
    <property type="project" value="InterPro"/>
</dbReference>
<dbReference type="SMART" id="SM00702">
    <property type="entry name" value="P4Hc"/>
    <property type="match status" value="1"/>
</dbReference>
<dbReference type="Pfam" id="PF05208">
    <property type="entry name" value="ALG3"/>
    <property type="match status" value="1"/>
</dbReference>
<evidence type="ECO:0000256" key="2">
    <source>
        <dbReference type="ARBA" id="ARBA00004477"/>
    </source>
</evidence>
<feature type="compositionally biased region" description="Low complexity" evidence="23">
    <location>
        <begin position="1524"/>
        <end position="1533"/>
    </location>
</feature>
<dbReference type="PANTHER" id="PTHR12646">
    <property type="entry name" value="NOT56 - RELATED"/>
    <property type="match status" value="1"/>
</dbReference>
<keyword evidence="9" id="KW-0808">Transferase</keyword>
<keyword evidence="12" id="KW-0256">Endoplasmic reticulum</keyword>
<evidence type="ECO:0000256" key="10">
    <source>
        <dbReference type="ARBA" id="ARBA00022692"/>
    </source>
</evidence>
<feature type="compositionally biased region" description="Basic and acidic residues" evidence="23">
    <location>
        <begin position="1473"/>
        <end position="1484"/>
    </location>
</feature>
<comment type="function">
    <text evidence="20">Dol-P-Man:Man(5)GlcNAc(2)-PP-Dol alpha-1,3-mannosyltransferase that operates in the biosynthetic pathway of dolichol-linked oligosaccharides, the glycan precursors employed in protein asparagine (N)-glycosylation. The assembly of dolichol-linked oligosaccharides begins on the cytosolic side of the endoplasmic reticulum membrane and finishes in its lumen. The sequential addition of sugars to dolichol pyrophosphate produces dolichol-linked oligosaccharides containing fourteen sugars, including two GlcNAcs, nine mannoses and three glucoses. Once assembled, the oligosaccharide is transferred from the lipid to nascent proteins by oligosaccharyltransferases. In the lumen of the endoplasmic reticulum, adds the first dolichyl beta-D-mannosyl phosphate derived mannose in an alpha-1,3 linkage to Man(5)GlcNAc(2)-PP-dolichol to produce Man(6)GlcNAc(2)-PP-dolichol.</text>
</comment>
<dbReference type="GO" id="GO:0005789">
    <property type="term" value="C:endoplasmic reticulum membrane"/>
    <property type="evidence" value="ECO:0007669"/>
    <property type="project" value="UniProtKB-SubCell"/>
</dbReference>
<dbReference type="Gene3D" id="3.20.20.80">
    <property type="entry name" value="Glycosidases"/>
    <property type="match status" value="1"/>
</dbReference>
<evidence type="ECO:0000256" key="6">
    <source>
        <dbReference type="ARBA" id="ARBA00015561"/>
    </source>
</evidence>
<evidence type="ECO:0000256" key="24">
    <source>
        <dbReference type="SAM" id="Phobius"/>
    </source>
</evidence>
<evidence type="ECO:0000313" key="27">
    <source>
        <dbReference type="Proteomes" id="UP000521872"/>
    </source>
</evidence>
<proteinExistence type="inferred from homology"/>
<keyword evidence="14 24" id="KW-1133">Transmembrane helix</keyword>
<feature type="compositionally biased region" description="Polar residues" evidence="23">
    <location>
        <begin position="1534"/>
        <end position="1546"/>
    </location>
</feature>
<dbReference type="Gene3D" id="2.60.120.620">
    <property type="entry name" value="q2cbj1_9rhob like domain"/>
    <property type="match status" value="1"/>
</dbReference>
<evidence type="ECO:0000256" key="18">
    <source>
        <dbReference type="ARBA" id="ARBA00030065"/>
    </source>
</evidence>
<reference evidence="26 27" key="1">
    <citation type="submission" date="2019-12" db="EMBL/GenBank/DDBJ databases">
        <authorList>
            <person name="Floudas D."/>
            <person name="Bentzer J."/>
            <person name="Ahren D."/>
            <person name="Johansson T."/>
            <person name="Persson P."/>
            <person name="Tunlid A."/>
        </authorList>
    </citation>
    <scope>NUCLEOTIDE SEQUENCE [LARGE SCALE GENOMIC DNA]</scope>
    <source>
        <strain evidence="26 27">CBS 102.39</strain>
    </source>
</reference>
<feature type="compositionally biased region" description="Low complexity" evidence="23">
    <location>
        <begin position="2026"/>
        <end position="2041"/>
    </location>
</feature>
<feature type="region of interest" description="Disordered" evidence="23">
    <location>
        <begin position="1924"/>
        <end position="1943"/>
    </location>
</feature>
<protein>
    <recommendedName>
        <fullName evidence="6">Dol-P-Man:Man(5)GlcNAc(2)-PP-Dol alpha-1,3-mannosyltransferase</fullName>
        <ecNumber evidence="5">2.4.1.258</ecNumber>
    </recommendedName>
    <alternativeName>
        <fullName evidence="19">Dol-P-Man-dependent alpha(1-3)-mannosyltransferase</fullName>
    </alternativeName>
    <alternativeName>
        <fullName evidence="18">Dolichyl-P-Man:Man(5)GlcNAc(2)-PP-dolichyl mannosyltransferase</fullName>
    </alternativeName>
    <alternativeName>
        <fullName evidence="7">Histone H1</fullName>
    </alternativeName>
</protein>
<dbReference type="GO" id="GO:0000786">
    <property type="term" value="C:nucleosome"/>
    <property type="evidence" value="ECO:0007669"/>
    <property type="project" value="InterPro"/>
</dbReference>
<dbReference type="GO" id="GO:0000272">
    <property type="term" value="P:polysaccharide catabolic process"/>
    <property type="evidence" value="ECO:0007669"/>
    <property type="project" value="InterPro"/>
</dbReference>
<evidence type="ECO:0000256" key="22">
    <source>
        <dbReference type="ARBA" id="ARBA00093457"/>
    </source>
</evidence>
<comment type="catalytic activity">
    <reaction evidence="21">
        <text>an alpha-D-Man-(1-&gt;2)-alpha-D-Man-(1-&gt;2)-alpha-D-Man-(1-&gt;3)-[alpha-D-Man-(1-&gt;6)]-beta-D-Man-(1-&gt;4)-beta-D-GlcNAc-(1-&gt;4)-alpha-D-GlcNAc-diphospho-di-trans,poly-cis-dolichol + a di-trans,poly-cis-dolichyl beta-D-mannosyl phosphate = an alpha-D-Man-(1-&gt;2)-alpha-D-Man-(1-&gt;2)-alpha-D-Man-(1-&gt;3)-[alpha-D-Man-(1-&gt;3)-alpha-D-Man-(1-&gt;6)]-beta-D-Man-(1-&gt;4)-beta-D-GlcNAc-(1-&gt;4)-alpha-D-GlcNAc-diphospho-di-trans,poly-cis-dolichol + a di-trans,poly-cis-dolichyl phosphate + H(+)</text>
        <dbReference type="Rhea" id="RHEA:29527"/>
        <dbReference type="Rhea" id="RHEA-COMP:19498"/>
        <dbReference type="Rhea" id="RHEA-COMP:19501"/>
        <dbReference type="Rhea" id="RHEA-COMP:19516"/>
        <dbReference type="Rhea" id="RHEA-COMP:19517"/>
        <dbReference type="ChEBI" id="CHEBI:15378"/>
        <dbReference type="ChEBI" id="CHEBI:57683"/>
        <dbReference type="ChEBI" id="CHEBI:58211"/>
        <dbReference type="ChEBI" id="CHEBI:132515"/>
        <dbReference type="ChEBI" id="CHEBI:132516"/>
        <dbReference type="EC" id="2.4.1.258"/>
    </reaction>
    <physiologicalReaction direction="left-to-right" evidence="21">
        <dbReference type="Rhea" id="RHEA:29528"/>
    </physiologicalReaction>
</comment>
<comment type="subcellular location">
    <subcellularLocation>
        <location evidence="2">Endoplasmic reticulum membrane</location>
        <topology evidence="2">Multi-pass membrane protein</topology>
    </subcellularLocation>
</comment>
<keyword evidence="16 24" id="KW-0472">Membrane</keyword>
<accession>A0A8H4VNU6</accession>
<name>A0A8H4VNU6_9AGAR</name>
<dbReference type="Pfam" id="PF00538">
    <property type="entry name" value="Linker_histone"/>
    <property type="match status" value="1"/>
</dbReference>
<dbReference type="EMBL" id="JAACJL010000044">
    <property type="protein sequence ID" value="KAF4614669.1"/>
    <property type="molecule type" value="Genomic_DNA"/>
</dbReference>
<feature type="transmembrane region" description="Helical" evidence="24">
    <location>
        <begin position="1094"/>
        <end position="1118"/>
    </location>
</feature>
<feature type="transmembrane region" description="Helical" evidence="24">
    <location>
        <begin position="805"/>
        <end position="828"/>
    </location>
</feature>
<evidence type="ECO:0000256" key="7">
    <source>
        <dbReference type="ARBA" id="ARBA00020833"/>
    </source>
</evidence>
<feature type="transmembrane region" description="Helical" evidence="24">
    <location>
        <begin position="959"/>
        <end position="986"/>
    </location>
</feature>
<dbReference type="GO" id="GO:0051213">
    <property type="term" value="F:dioxygenase activity"/>
    <property type="evidence" value="ECO:0007669"/>
    <property type="project" value="UniProtKB-KW"/>
</dbReference>
<keyword evidence="15" id="KW-0560">Oxidoreductase</keyword>
<comment type="pathway">
    <text evidence="3">Protein modification; protein glycosylation.</text>
</comment>
<keyword evidence="11" id="KW-0378">Hydrolase</keyword>
<keyword evidence="10 24" id="KW-0812">Transmembrane</keyword>
<evidence type="ECO:0000256" key="15">
    <source>
        <dbReference type="ARBA" id="ARBA00023002"/>
    </source>
</evidence>
<feature type="compositionally biased region" description="Pro residues" evidence="23">
    <location>
        <begin position="1563"/>
        <end position="1573"/>
    </location>
</feature>
<evidence type="ECO:0000256" key="23">
    <source>
        <dbReference type="SAM" id="MobiDB-lite"/>
    </source>
</evidence>
<dbReference type="SUPFAM" id="SSF46785">
    <property type="entry name" value="Winged helix' DNA-binding domain"/>
    <property type="match status" value="1"/>
</dbReference>
<evidence type="ECO:0000256" key="5">
    <source>
        <dbReference type="ARBA" id="ARBA00011964"/>
    </source>
</evidence>
<dbReference type="Pfam" id="PF00150">
    <property type="entry name" value="Cellulase"/>
    <property type="match status" value="1"/>
</dbReference>
<feature type="compositionally biased region" description="Low complexity" evidence="23">
    <location>
        <begin position="2072"/>
        <end position="2084"/>
    </location>
</feature>
<dbReference type="InterPro" id="IPR001547">
    <property type="entry name" value="Glyco_hydro_5"/>
</dbReference>
<dbReference type="PANTHER" id="PTHR12646:SF0">
    <property type="entry name" value="DOL-P-MAN:MAN(5)GLCNAC(2)-PP-DOL ALPHA-1,3-MANNOSYLTRANSFERASE"/>
    <property type="match status" value="1"/>
</dbReference>
<evidence type="ECO:0000256" key="9">
    <source>
        <dbReference type="ARBA" id="ARBA00022679"/>
    </source>
</evidence>
<evidence type="ECO:0000256" key="3">
    <source>
        <dbReference type="ARBA" id="ARBA00004922"/>
    </source>
</evidence>
<gene>
    <name evidence="26" type="ORF">D9613_003213</name>
</gene>
<dbReference type="InterPro" id="IPR005818">
    <property type="entry name" value="Histone_H1/H5_H15"/>
</dbReference>
<comment type="cofactor">
    <cofactor evidence="1">
        <name>L-ascorbate</name>
        <dbReference type="ChEBI" id="CHEBI:38290"/>
    </cofactor>
</comment>
<keyword evidence="17" id="KW-0326">Glycosidase</keyword>
<feature type="region of interest" description="Disordered" evidence="23">
    <location>
        <begin position="2072"/>
        <end position="2121"/>
    </location>
</feature>
<feature type="transmembrane region" description="Helical" evidence="24">
    <location>
        <begin position="995"/>
        <end position="1013"/>
    </location>
</feature>
<feature type="compositionally biased region" description="Low complexity" evidence="23">
    <location>
        <begin position="1755"/>
        <end position="1767"/>
    </location>
</feature>
<feature type="compositionally biased region" description="Acidic residues" evidence="23">
    <location>
        <begin position="2092"/>
        <end position="2121"/>
    </location>
</feature>
<keyword evidence="8" id="KW-0328">Glycosyltransferase</keyword>
<dbReference type="EC" id="2.4.1.258" evidence="5"/>
<dbReference type="Proteomes" id="UP000521872">
    <property type="component" value="Unassembled WGS sequence"/>
</dbReference>
<evidence type="ECO:0000259" key="25">
    <source>
        <dbReference type="PROSITE" id="PS51504"/>
    </source>
</evidence>
<evidence type="ECO:0000256" key="12">
    <source>
        <dbReference type="ARBA" id="ARBA00022824"/>
    </source>
</evidence>
<evidence type="ECO:0000256" key="11">
    <source>
        <dbReference type="ARBA" id="ARBA00022801"/>
    </source>
</evidence>
<evidence type="ECO:0000256" key="20">
    <source>
        <dbReference type="ARBA" id="ARBA00044743"/>
    </source>
</evidence>
<comment type="caution">
    <text evidence="26">The sequence shown here is derived from an EMBL/GenBank/DDBJ whole genome shotgun (WGS) entry which is preliminary data.</text>
</comment>
<feature type="compositionally biased region" description="Low complexity" evidence="23">
    <location>
        <begin position="1547"/>
        <end position="1562"/>
    </location>
</feature>
<feature type="region of interest" description="Disordered" evidence="23">
    <location>
        <begin position="670"/>
        <end position="693"/>
    </location>
</feature>
<dbReference type="GO" id="GO:0052925">
    <property type="term" value="F:dol-P-Man:Man(5)GlcNAc(2)-PP-Dol alpha-1,3-mannosyltransferase activity"/>
    <property type="evidence" value="ECO:0007669"/>
    <property type="project" value="UniProtKB-EC"/>
</dbReference>
<evidence type="ECO:0000256" key="16">
    <source>
        <dbReference type="ARBA" id="ARBA00023136"/>
    </source>
</evidence>
<dbReference type="Gene3D" id="1.10.10.10">
    <property type="entry name" value="Winged helix-like DNA-binding domain superfamily/Winged helix DNA-binding domain"/>
    <property type="match status" value="1"/>
</dbReference>
<dbReference type="GO" id="GO:0016705">
    <property type="term" value="F:oxidoreductase activity, acting on paired donors, with incorporation or reduction of molecular oxygen"/>
    <property type="evidence" value="ECO:0007669"/>
    <property type="project" value="InterPro"/>
</dbReference>
<evidence type="ECO:0000256" key="17">
    <source>
        <dbReference type="ARBA" id="ARBA00023295"/>
    </source>
</evidence>
<evidence type="ECO:0000256" key="19">
    <source>
        <dbReference type="ARBA" id="ARBA00030368"/>
    </source>
</evidence>
<feature type="transmembrane region" description="Helical" evidence="24">
    <location>
        <begin position="1052"/>
        <end position="1073"/>
    </location>
</feature>
<comment type="similarity">
    <text evidence="4">Belongs to the glycosyl hydrolase 5 (cellulase A) family.</text>
</comment>
<evidence type="ECO:0000256" key="21">
    <source>
        <dbReference type="ARBA" id="ARBA00049506"/>
    </source>
</evidence>
<dbReference type="GO" id="GO:0031418">
    <property type="term" value="F:L-ascorbic acid binding"/>
    <property type="evidence" value="ECO:0007669"/>
    <property type="project" value="InterPro"/>
</dbReference>
<feature type="compositionally biased region" description="Pro residues" evidence="23">
    <location>
        <begin position="2042"/>
        <end position="2056"/>
    </location>
</feature>
<feature type="region of interest" description="Disordered" evidence="23">
    <location>
        <begin position="2013"/>
        <end position="2059"/>
    </location>
</feature>
<feature type="transmembrane region" description="Helical" evidence="24">
    <location>
        <begin position="931"/>
        <end position="953"/>
    </location>
</feature>
<dbReference type="InterPro" id="IPR017853">
    <property type="entry name" value="GH"/>
</dbReference>
<keyword evidence="13" id="KW-0223">Dioxygenase</keyword>
<evidence type="ECO:0000256" key="8">
    <source>
        <dbReference type="ARBA" id="ARBA00022676"/>
    </source>
</evidence>
<organism evidence="26 27">
    <name type="scientific">Agrocybe pediades</name>
    <dbReference type="NCBI Taxonomy" id="84607"/>
    <lineage>
        <taxon>Eukaryota</taxon>
        <taxon>Fungi</taxon>
        <taxon>Dikarya</taxon>
        <taxon>Basidiomycota</taxon>
        <taxon>Agaricomycotina</taxon>
        <taxon>Agaricomycetes</taxon>
        <taxon>Agaricomycetidae</taxon>
        <taxon>Agaricales</taxon>
        <taxon>Agaricineae</taxon>
        <taxon>Strophariaceae</taxon>
        <taxon>Agrocybe</taxon>
    </lineage>
</organism>
<keyword evidence="27" id="KW-1185">Reference proteome</keyword>
<feature type="compositionally biased region" description="Pro residues" evidence="23">
    <location>
        <begin position="1581"/>
        <end position="1591"/>
    </location>
</feature>
<dbReference type="UniPathway" id="UPA00378"/>
<evidence type="ECO:0000256" key="13">
    <source>
        <dbReference type="ARBA" id="ARBA00022964"/>
    </source>
</evidence>
<feature type="region of interest" description="Disordered" evidence="23">
    <location>
        <begin position="1881"/>
        <end position="1907"/>
    </location>
</feature>